<dbReference type="PANTHER" id="PTHR48111:SF22">
    <property type="entry name" value="REGULATOR OF RPOS"/>
    <property type="match status" value="1"/>
</dbReference>
<dbReference type="InterPro" id="IPR016032">
    <property type="entry name" value="Sig_transdc_resp-reg_C-effctor"/>
</dbReference>
<dbReference type="SMART" id="SM00448">
    <property type="entry name" value="REC"/>
    <property type="match status" value="1"/>
</dbReference>
<comment type="caution">
    <text evidence="10">The sequence shown here is derived from an EMBL/GenBank/DDBJ whole genome shotgun (WGS) entry which is preliminary data.</text>
</comment>
<dbReference type="GO" id="GO:0000976">
    <property type="term" value="F:transcription cis-regulatory region binding"/>
    <property type="evidence" value="ECO:0007669"/>
    <property type="project" value="TreeGrafter"/>
</dbReference>
<evidence type="ECO:0000256" key="2">
    <source>
        <dbReference type="ARBA" id="ARBA00023012"/>
    </source>
</evidence>
<dbReference type="PANTHER" id="PTHR48111">
    <property type="entry name" value="REGULATOR OF RPOS"/>
    <property type="match status" value="1"/>
</dbReference>
<dbReference type="SUPFAM" id="SSF46894">
    <property type="entry name" value="C-terminal effector domain of the bipartite response regulators"/>
    <property type="match status" value="1"/>
</dbReference>
<dbReference type="Gene3D" id="3.40.50.2300">
    <property type="match status" value="1"/>
</dbReference>
<evidence type="ECO:0000256" key="7">
    <source>
        <dbReference type="PROSITE-ProRule" id="PRU01091"/>
    </source>
</evidence>
<dbReference type="InterPro" id="IPR039420">
    <property type="entry name" value="WalR-like"/>
</dbReference>
<keyword evidence="11" id="KW-1185">Reference proteome</keyword>
<dbReference type="GO" id="GO:0032993">
    <property type="term" value="C:protein-DNA complex"/>
    <property type="evidence" value="ECO:0007669"/>
    <property type="project" value="TreeGrafter"/>
</dbReference>
<dbReference type="InterPro" id="IPR011006">
    <property type="entry name" value="CheY-like_superfamily"/>
</dbReference>
<dbReference type="GO" id="GO:0000156">
    <property type="term" value="F:phosphorelay response regulator activity"/>
    <property type="evidence" value="ECO:0007669"/>
    <property type="project" value="TreeGrafter"/>
</dbReference>
<dbReference type="FunFam" id="3.40.50.2300:FF:000002">
    <property type="entry name" value="DNA-binding response regulator PhoP"/>
    <property type="match status" value="1"/>
</dbReference>
<protein>
    <submittedName>
        <fullName evidence="10">DNA-binding response regulator</fullName>
    </submittedName>
</protein>
<dbReference type="InterPro" id="IPR001789">
    <property type="entry name" value="Sig_transdc_resp-reg_receiver"/>
</dbReference>
<keyword evidence="3" id="KW-0805">Transcription regulation</keyword>
<reference evidence="11" key="1">
    <citation type="submission" date="2018-12" db="EMBL/GenBank/DDBJ databases">
        <title>Tengunoibacter tsumagoiensis gen. nov., sp. nov., Dictyobacter kobayashii sp. nov., D. alpinus sp. nov., and D. joshuensis sp. nov. and description of Dictyobacteraceae fam. nov. within the order Ktedonobacterales isolated from Tengu-no-mugimeshi.</title>
        <authorList>
            <person name="Wang C.M."/>
            <person name="Zheng Y."/>
            <person name="Sakai Y."/>
            <person name="Toyoda A."/>
            <person name="Minakuchi Y."/>
            <person name="Abe K."/>
            <person name="Yokota A."/>
            <person name="Yabe S."/>
        </authorList>
    </citation>
    <scope>NUCLEOTIDE SEQUENCE [LARGE SCALE GENOMIC DNA]</scope>
    <source>
        <strain evidence="11">Uno3</strain>
    </source>
</reference>
<evidence type="ECO:0000313" key="11">
    <source>
        <dbReference type="Proteomes" id="UP000287352"/>
    </source>
</evidence>
<feature type="domain" description="OmpR/PhoB-type" evidence="9">
    <location>
        <begin position="124"/>
        <end position="222"/>
    </location>
</feature>
<dbReference type="InterPro" id="IPR036388">
    <property type="entry name" value="WH-like_DNA-bd_sf"/>
</dbReference>
<dbReference type="Pfam" id="PF00486">
    <property type="entry name" value="Trans_reg_C"/>
    <property type="match status" value="1"/>
</dbReference>
<dbReference type="EMBL" id="BIFR01000001">
    <property type="protein sequence ID" value="GCE12910.1"/>
    <property type="molecule type" value="Genomic_DNA"/>
</dbReference>
<proteinExistence type="predicted"/>
<dbReference type="PROSITE" id="PS51755">
    <property type="entry name" value="OMPR_PHOB"/>
    <property type="match status" value="1"/>
</dbReference>
<dbReference type="AlphaFoldDB" id="A0A402A171"/>
<evidence type="ECO:0000256" key="5">
    <source>
        <dbReference type="ARBA" id="ARBA00023163"/>
    </source>
</evidence>
<evidence type="ECO:0000256" key="6">
    <source>
        <dbReference type="PROSITE-ProRule" id="PRU00169"/>
    </source>
</evidence>
<dbReference type="CDD" id="cd00383">
    <property type="entry name" value="trans_reg_C"/>
    <property type="match status" value="1"/>
</dbReference>
<dbReference type="Gene3D" id="1.10.10.10">
    <property type="entry name" value="Winged helix-like DNA-binding domain superfamily/Winged helix DNA-binding domain"/>
    <property type="match status" value="1"/>
</dbReference>
<dbReference type="SUPFAM" id="SSF52172">
    <property type="entry name" value="CheY-like"/>
    <property type="match status" value="1"/>
</dbReference>
<keyword evidence="1 6" id="KW-0597">Phosphoprotein</keyword>
<organism evidence="10 11">
    <name type="scientific">Tengunoibacter tsumagoiensis</name>
    <dbReference type="NCBI Taxonomy" id="2014871"/>
    <lineage>
        <taxon>Bacteria</taxon>
        <taxon>Bacillati</taxon>
        <taxon>Chloroflexota</taxon>
        <taxon>Ktedonobacteria</taxon>
        <taxon>Ktedonobacterales</taxon>
        <taxon>Dictyobacteraceae</taxon>
        <taxon>Tengunoibacter</taxon>
    </lineage>
</organism>
<feature type="domain" description="Response regulatory" evidence="8">
    <location>
        <begin position="2"/>
        <end position="116"/>
    </location>
</feature>
<keyword evidence="4 7" id="KW-0238">DNA-binding</keyword>
<gene>
    <name evidence="10" type="ORF">KTT_27690</name>
</gene>
<evidence type="ECO:0000256" key="4">
    <source>
        <dbReference type="ARBA" id="ARBA00023125"/>
    </source>
</evidence>
<dbReference type="Gene3D" id="6.10.250.690">
    <property type="match status" value="1"/>
</dbReference>
<evidence type="ECO:0000313" key="10">
    <source>
        <dbReference type="EMBL" id="GCE12910.1"/>
    </source>
</evidence>
<evidence type="ECO:0000256" key="3">
    <source>
        <dbReference type="ARBA" id="ARBA00023015"/>
    </source>
</evidence>
<dbReference type="InterPro" id="IPR001867">
    <property type="entry name" value="OmpR/PhoB-type_DNA-bd"/>
</dbReference>
<evidence type="ECO:0000259" key="8">
    <source>
        <dbReference type="PROSITE" id="PS50110"/>
    </source>
</evidence>
<keyword evidence="2" id="KW-0902">Two-component regulatory system</keyword>
<dbReference type="RefSeq" id="WP_126580492.1">
    <property type="nucleotide sequence ID" value="NZ_BIFR01000001.1"/>
</dbReference>
<dbReference type="FunFam" id="1.10.10.10:FF:000005">
    <property type="entry name" value="Two-component system response regulator"/>
    <property type="match status" value="1"/>
</dbReference>
<dbReference type="Proteomes" id="UP000287352">
    <property type="component" value="Unassembled WGS sequence"/>
</dbReference>
<dbReference type="Pfam" id="PF00072">
    <property type="entry name" value="Response_reg"/>
    <property type="match status" value="1"/>
</dbReference>
<dbReference type="SMART" id="SM00862">
    <property type="entry name" value="Trans_reg_C"/>
    <property type="match status" value="1"/>
</dbReference>
<dbReference type="GO" id="GO:0006355">
    <property type="term" value="P:regulation of DNA-templated transcription"/>
    <property type="evidence" value="ECO:0007669"/>
    <property type="project" value="InterPro"/>
</dbReference>
<feature type="DNA-binding region" description="OmpR/PhoB-type" evidence="7">
    <location>
        <begin position="124"/>
        <end position="222"/>
    </location>
</feature>
<evidence type="ECO:0000256" key="1">
    <source>
        <dbReference type="ARBA" id="ARBA00022553"/>
    </source>
</evidence>
<dbReference type="OrthoDB" id="152576at2"/>
<accession>A0A402A171</accession>
<keyword evidence="5" id="KW-0804">Transcription</keyword>
<name>A0A402A171_9CHLR</name>
<feature type="modified residue" description="4-aspartylphosphate" evidence="6">
    <location>
        <position position="51"/>
    </location>
</feature>
<sequence>MRILVVEDDQRLNQALKMSLMDEGYAVDVTFDGEDGEAFAESTAYDAIILDIMLPRKDGIAVCHSLRRHEINTPILMLTARDAIEDRVRGLDSGADDYLVKPFALHELLARLRALMRRTTPQKSGLLCHGDLIVNPATHTVEREGLPIKLNAKEFALLEYFIRHPHQVLTRESIENHIWSYDFISASNVVDVYVRRLRRKLDDPFPVKLLETIYGAGYRLRLPLQMMEAKK</sequence>
<dbReference type="PROSITE" id="PS50110">
    <property type="entry name" value="RESPONSE_REGULATORY"/>
    <property type="match status" value="1"/>
</dbReference>
<dbReference type="GO" id="GO:0005829">
    <property type="term" value="C:cytosol"/>
    <property type="evidence" value="ECO:0007669"/>
    <property type="project" value="TreeGrafter"/>
</dbReference>
<evidence type="ECO:0000259" key="9">
    <source>
        <dbReference type="PROSITE" id="PS51755"/>
    </source>
</evidence>